<keyword evidence="2" id="KW-0539">Nucleus</keyword>
<dbReference type="PANTHER" id="PTHR12765">
    <property type="entry name" value="RED PROTEIN IK FACTOR CYTOKINE IK"/>
    <property type="match status" value="1"/>
</dbReference>
<comment type="caution">
    <text evidence="5">The sequence shown here is derived from an EMBL/GenBank/DDBJ whole genome shotgun (WGS) entry which is preliminary data.</text>
</comment>
<feature type="compositionally biased region" description="Basic and acidic residues" evidence="3">
    <location>
        <begin position="274"/>
        <end position="297"/>
    </location>
</feature>
<evidence type="ECO:0000313" key="5">
    <source>
        <dbReference type="EMBL" id="RJE26480.1"/>
    </source>
</evidence>
<feature type="compositionally biased region" description="Acidic residues" evidence="3">
    <location>
        <begin position="372"/>
        <end position="384"/>
    </location>
</feature>
<evidence type="ECO:0000256" key="3">
    <source>
        <dbReference type="SAM" id="MobiDB-lite"/>
    </source>
</evidence>
<sequence length="543" mass="60348">MNNEQFRRLLFDNPPSKKQDTTPPKSHGATTPAGSLGSRMRSSVPMTPRTVTGQNPDFARQLAEHRRQADGGPPTKKFKSSYVPKGTKLPSGYHDRALERQALEEKEDGEDVEKRLKALEEMVKLGQIDQATFEKLRAEMGVGGNLKSTHMVKGLDWDLLRKIRAGENVEESDEKGKYTEEEGEREEEKEVDVDEEFEKLLEEKGQKVLPAAPREKKEKKGNMAPPPATQGGQKMSRDQILAQLKASRAKAASGGEMQSPAPPAESTLGSRFKKVGESKAEKKRWVEQDASGRRKEILLTTDAEGKTKRKVKWLDKPGEATPNPDLLAPSKKAQPLGMEVPAEIAAKSAPPEEEDDDIFEGVGADYNPLGDIGDEFSDSDEESEVGEKPTSTTETALREEKPSTEPSKPRNYFATSTTTEPAEPEDRSNPLMKDPTLMVALKRAATLRQTSPSAERDDAEAVDSDAALRRKKFLEEVRRREAQDAMDMDLGFGGSRIEDEEDDEAVVLEGERTNKRKRGPKKRKGNKESASDVMRVLERRKKD</sequence>
<proteinExistence type="predicted"/>
<dbReference type="InterPro" id="IPR039896">
    <property type="entry name" value="Red-like"/>
</dbReference>
<dbReference type="EMBL" id="MVGC01000021">
    <property type="protein sequence ID" value="RJE26480.1"/>
    <property type="molecule type" value="Genomic_DNA"/>
</dbReference>
<protein>
    <recommendedName>
        <fullName evidence="4">RED-like N-terminal domain-containing protein</fullName>
    </recommendedName>
</protein>
<dbReference type="Proteomes" id="UP000266188">
    <property type="component" value="Unassembled WGS sequence"/>
</dbReference>
<feature type="compositionally biased region" description="Basic and acidic residues" evidence="3">
    <location>
        <begin position="1"/>
        <end position="20"/>
    </location>
</feature>
<feature type="compositionally biased region" description="Polar residues" evidence="3">
    <location>
        <begin position="21"/>
        <end position="33"/>
    </location>
</feature>
<dbReference type="AlphaFoldDB" id="A0A3A2ZUT3"/>
<gene>
    <name evidence="5" type="ORF">PHISCL_01190</name>
</gene>
<evidence type="ECO:0000256" key="2">
    <source>
        <dbReference type="ARBA" id="ARBA00023242"/>
    </source>
</evidence>
<feature type="region of interest" description="Disordered" evidence="3">
    <location>
        <begin position="490"/>
        <end position="543"/>
    </location>
</feature>
<reference evidence="6" key="1">
    <citation type="submission" date="2017-02" db="EMBL/GenBank/DDBJ databases">
        <authorList>
            <person name="Tafer H."/>
            <person name="Lopandic K."/>
        </authorList>
    </citation>
    <scope>NUCLEOTIDE SEQUENCE [LARGE SCALE GENOMIC DNA]</scope>
    <source>
        <strain evidence="6">CBS 366.77</strain>
    </source>
</reference>
<dbReference type="OrthoDB" id="3366823at2759"/>
<feature type="compositionally biased region" description="Basic and acidic residues" evidence="3">
    <location>
        <begin position="93"/>
        <end position="104"/>
    </location>
</feature>
<feature type="domain" description="RED-like N-terminal" evidence="4">
    <location>
        <begin position="80"/>
        <end position="208"/>
    </location>
</feature>
<feature type="compositionally biased region" description="Basic residues" evidence="3">
    <location>
        <begin position="514"/>
        <end position="525"/>
    </location>
</feature>
<evidence type="ECO:0000259" key="4">
    <source>
        <dbReference type="Pfam" id="PF07808"/>
    </source>
</evidence>
<evidence type="ECO:0000313" key="6">
    <source>
        <dbReference type="Proteomes" id="UP000266188"/>
    </source>
</evidence>
<dbReference type="InterPro" id="IPR012916">
    <property type="entry name" value="RED_N"/>
</dbReference>
<feature type="compositionally biased region" description="Acidic residues" evidence="3">
    <location>
        <begin position="181"/>
        <end position="197"/>
    </location>
</feature>
<comment type="subcellular location">
    <subcellularLocation>
        <location evidence="1">Nucleus</location>
    </subcellularLocation>
</comment>
<dbReference type="STRING" id="2070753.A0A3A2ZUT3"/>
<feature type="compositionally biased region" description="Polar residues" evidence="3">
    <location>
        <begin position="40"/>
        <end position="55"/>
    </location>
</feature>
<feature type="region of interest" description="Disordered" evidence="3">
    <location>
        <begin position="1"/>
        <end position="111"/>
    </location>
</feature>
<feature type="region of interest" description="Disordered" evidence="3">
    <location>
        <begin position="164"/>
        <end position="433"/>
    </location>
</feature>
<name>A0A3A2ZUT3_9EURO</name>
<organism evidence="5 6">
    <name type="scientific">Aspergillus sclerotialis</name>
    <dbReference type="NCBI Taxonomy" id="2070753"/>
    <lineage>
        <taxon>Eukaryota</taxon>
        <taxon>Fungi</taxon>
        <taxon>Dikarya</taxon>
        <taxon>Ascomycota</taxon>
        <taxon>Pezizomycotina</taxon>
        <taxon>Eurotiomycetes</taxon>
        <taxon>Eurotiomycetidae</taxon>
        <taxon>Eurotiales</taxon>
        <taxon>Aspergillaceae</taxon>
        <taxon>Aspergillus</taxon>
        <taxon>Aspergillus subgen. Polypaecilum</taxon>
    </lineage>
</organism>
<dbReference type="GO" id="GO:0005634">
    <property type="term" value="C:nucleus"/>
    <property type="evidence" value="ECO:0007669"/>
    <property type="project" value="UniProtKB-SubCell"/>
</dbReference>
<evidence type="ECO:0000256" key="1">
    <source>
        <dbReference type="ARBA" id="ARBA00004123"/>
    </source>
</evidence>
<dbReference type="Pfam" id="PF07808">
    <property type="entry name" value="RED_N"/>
    <property type="match status" value="1"/>
</dbReference>
<accession>A0A3A2ZUT3</accession>
<keyword evidence="6" id="KW-1185">Reference proteome</keyword>